<evidence type="ECO:0000313" key="4">
    <source>
        <dbReference type="Proteomes" id="UP000297597"/>
    </source>
</evidence>
<dbReference type="InterPro" id="IPR044016">
    <property type="entry name" value="Big_13"/>
</dbReference>
<feature type="signal peptide" evidence="1">
    <location>
        <begin position="1"/>
        <end position="31"/>
    </location>
</feature>
<keyword evidence="1" id="KW-0732">Signal</keyword>
<keyword evidence="4" id="KW-1185">Reference proteome</keyword>
<dbReference type="RefSeq" id="WP_134211922.1">
    <property type="nucleotide sequence ID" value="NZ_QFFZ01000001.1"/>
</dbReference>
<evidence type="ECO:0000259" key="2">
    <source>
        <dbReference type="Pfam" id="PF19077"/>
    </source>
</evidence>
<proteinExistence type="predicted"/>
<dbReference type="Proteomes" id="UP000297597">
    <property type="component" value="Unassembled WGS sequence"/>
</dbReference>
<sequence>MSNQSANIKKLSMLVILAVALTLALAVPAFASVTAINVDGPDGVLPVGSNATFTATASNPGGTTLYQFWVHDQNGWATVQDYSSTNTYTMGNLQAGSYVFAVYALDQADKDAGNWAAAKYQSFVINVGSSVSLSGVYASNQITLTAASINLTNPVYQFWYQKPDGSWVGTDYTSSATYSFTPAAEGVYKAIVFAKDPYAPNDDTHSVWSTVQTIEVAFPPYVQSVSAVNSGAEDIITVTFDGPLAAGSALPTASDFLTTRTINTLVDTTALTETGITVSADLRSVTYRVPAVVRNATEQRVLYSVKFRYGATVQAAAEIVMPSIYPSITGLTITSATILDVTVTGSTTGLTINSDDFTVTVNGSTVTPQSVGAGGVIGHYNITLAAPLAPDQVVVVTGRGDLIGSQSATYMPTSNALTVDATADTAKIVSTNGGDFADRGARIMNVTASGLTGSVDVALIPAASVRVAANGTRTFMDANLDNRVDAIGASAAVIERIQGVPVGAGVTFVNAVPIPASNNIEVKIDCLVPNTEAYTLVWRDSNNDNQLNLDANNVPTETYVLSGRTTWTLAESGMANLPGQAVATTTKNEDKFSNGAGNSFDYDSNDQFRYLGVNITMDQFESVLSAGDVLNISYAPDPAGVSTFDYVVEADWLPVVNVNTTPGNFDSGIANNDIQVVFNTPAANNAPATTYNYVVQRASIVGPDGLPNTADDIDVTVPANRALVTWNTLTTIAANPGALVQYNDLNVANGRWAYRVSLTNPVSGIGVIGTAAGGDDWNNVIETMPAAADAVPPLIVAGAVDDNGTPALLDSGDRISMLFSEPMALAAGDIIRLSEGPGTSEFTNITLGAGNTFTTQTIGGQTLLIVTLTATPAVSGDDDGNNANNITNLAIDIPGVLVVVNQNGVTDLAGNNLVVPAPLPIDATAPVPAMAPGPVPIGSTVFTISFNEPVDRVSLANPANYHVWQTGGVVEDPVTAVEVLAANNLNDVNPADGIGDAWTNVTITVRDPLQQLASLTHTVADVNGNVGSNTLVDGINAGVTPAAPVDATPTVAINPSAAVTNDTTPTFTGTANDDGTVANVQVSLDGGTNWFSAIPVDGAFDAAAENWSFTPAALAPGAYTITVRAVDNAGQPTAVAAYATWNFTVDTTAPTFTVTAGGVDTATTVVFTANEDLDPASLNAANVTAVGVAISGVAIGGVGNRDITVTLAVPLAAANTVTLGPNTVADLGGNAIAANITRTVPTAITFTAGSAIYNVATNEITITGAGFTQIAAVGTDAKALLDWSKFALAANGVAQPAVTLADITSASIGADTNMVIRLSDPRAAAFEAAAGALDATDTLTITAGFASYPARVAAGAEAAATILPAASDALAADGLDA</sequence>
<organism evidence="3 4">
    <name type="scientific">Pelotomaculum propionicicum</name>
    <dbReference type="NCBI Taxonomy" id="258475"/>
    <lineage>
        <taxon>Bacteria</taxon>
        <taxon>Bacillati</taxon>
        <taxon>Bacillota</taxon>
        <taxon>Clostridia</taxon>
        <taxon>Eubacteriales</taxon>
        <taxon>Desulfotomaculaceae</taxon>
        <taxon>Pelotomaculum</taxon>
    </lineage>
</organism>
<dbReference type="OrthoDB" id="9795587at2"/>
<dbReference type="InterPro" id="IPR013783">
    <property type="entry name" value="Ig-like_fold"/>
</dbReference>
<name>A0A4Y7RXN1_9FIRM</name>
<evidence type="ECO:0000313" key="3">
    <source>
        <dbReference type="EMBL" id="TEB13603.1"/>
    </source>
</evidence>
<dbReference type="SUPFAM" id="SSF81296">
    <property type="entry name" value="E set domains"/>
    <property type="match status" value="1"/>
</dbReference>
<dbReference type="EMBL" id="QFFZ01000001">
    <property type="protein sequence ID" value="TEB13603.1"/>
    <property type="molecule type" value="Genomic_DNA"/>
</dbReference>
<reference evidence="3 4" key="1">
    <citation type="journal article" date="2018" name="Environ. Microbiol.">
        <title>Novel energy conservation strategies and behaviour of Pelotomaculum schinkii driving syntrophic propionate catabolism.</title>
        <authorList>
            <person name="Hidalgo-Ahumada C.A.P."/>
            <person name="Nobu M.K."/>
            <person name="Narihiro T."/>
            <person name="Tamaki H."/>
            <person name="Liu W.T."/>
            <person name="Kamagata Y."/>
            <person name="Stams A.J.M."/>
            <person name="Imachi H."/>
            <person name="Sousa D.Z."/>
        </authorList>
    </citation>
    <scope>NUCLEOTIDE SEQUENCE [LARGE SCALE GENOMIC DNA]</scope>
    <source>
        <strain evidence="3 4">MGP</strain>
    </source>
</reference>
<protein>
    <recommendedName>
        <fullName evidence="2">Bacterial Ig-like domain-containing protein</fullName>
    </recommendedName>
</protein>
<dbReference type="Pfam" id="PF19077">
    <property type="entry name" value="Big_13"/>
    <property type="match status" value="1"/>
</dbReference>
<accession>A0A4Y7RXN1</accession>
<dbReference type="InterPro" id="IPR014756">
    <property type="entry name" value="Ig_E-set"/>
</dbReference>
<gene>
    <name evidence="3" type="ORF">Pmgp_00003</name>
</gene>
<feature type="chain" id="PRO_5021188459" description="Bacterial Ig-like domain-containing protein" evidence="1">
    <location>
        <begin position="32"/>
        <end position="1377"/>
    </location>
</feature>
<evidence type="ECO:0000256" key="1">
    <source>
        <dbReference type="SAM" id="SignalP"/>
    </source>
</evidence>
<dbReference type="Gene3D" id="2.60.40.10">
    <property type="entry name" value="Immunoglobulins"/>
    <property type="match status" value="1"/>
</dbReference>
<feature type="domain" description="Bacterial Ig-like" evidence="2">
    <location>
        <begin position="1055"/>
        <end position="1147"/>
    </location>
</feature>
<comment type="caution">
    <text evidence="3">The sequence shown here is derived from an EMBL/GenBank/DDBJ whole genome shotgun (WGS) entry which is preliminary data.</text>
</comment>